<feature type="transmembrane region" description="Helical" evidence="1">
    <location>
        <begin position="66"/>
        <end position="87"/>
    </location>
</feature>
<reference evidence="2" key="2">
    <citation type="submission" date="2020-03" db="EMBL/GenBank/DDBJ databases">
        <title>Walnut 2.0.</title>
        <authorList>
            <person name="Marrano A."/>
            <person name="Britton M."/>
            <person name="Zimin A.V."/>
            <person name="Zaini P.A."/>
            <person name="Workman R."/>
            <person name="Puiu D."/>
            <person name="Bianco L."/>
            <person name="Allen B.J."/>
            <person name="Troggio M."/>
            <person name="Leslie C.A."/>
            <person name="Timp W."/>
            <person name="Dendekar A."/>
            <person name="Salzberg S.L."/>
            <person name="Neale D.B."/>
        </authorList>
    </citation>
    <scope>NUCLEOTIDE SEQUENCE</scope>
    <source>
        <tissue evidence="2">Leaves</tissue>
    </source>
</reference>
<dbReference type="EMBL" id="LIHL02000001">
    <property type="protein sequence ID" value="KAF5479915.1"/>
    <property type="molecule type" value="Genomic_DNA"/>
</dbReference>
<proteinExistence type="predicted"/>
<sequence>MRIFLESACGHNLSAAYWFLIMGQKEKNMLLTLQFDETSDSSELLACIILLALATRWTLKSRYKTYLGNVICKFGHILVLYPIWVYFSAFHFRNNTCYGKYMVQSIYEFVCVFR</sequence>
<keyword evidence="1" id="KW-0812">Transmembrane</keyword>
<organism evidence="2 3">
    <name type="scientific">Juglans regia</name>
    <name type="common">English walnut</name>
    <dbReference type="NCBI Taxonomy" id="51240"/>
    <lineage>
        <taxon>Eukaryota</taxon>
        <taxon>Viridiplantae</taxon>
        <taxon>Streptophyta</taxon>
        <taxon>Embryophyta</taxon>
        <taxon>Tracheophyta</taxon>
        <taxon>Spermatophyta</taxon>
        <taxon>Magnoliopsida</taxon>
        <taxon>eudicotyledons</taxon>
        <taxon>Gunneridae</taxon>
        <taxon>Pentapetalae</taxon>
        <taxon>rosids</taxon>
        <taxon>fabids</taxon>
        <taxon>Fagales</taxon>
        <taxon>Juglandaceae</taxon>
        <taxon>Juglans</taxon>
    </lineage>
</organism>
<dbReference type="AlphaFoldDB" id="A0A834D7R3"/>
<protein>
    <submittedName>
        <fullName evidence="2">Uncharacterized protein</fullName>
    </submittedName>
</protein>
<keyword evidence="1" id="KW-0472">Membrane</keyword>
<reference evidence="2" key="1">
    <citation type="submission" date="2015-10" db="EMBL/GenBank/DDBJ databases">
        <authorList>
            <person name="Martinez-Garcia P.J."/>
            <person name="Crepeau M.W."/>
            <person name="Puiu D."/>
            <person name="Gonzalez-Ibeas D."/>
            <person name="Whalen J."/>
            <person name="Stevens K."/>
            <person name="Paul R."/>
            <person name="Butterfield T."/>
            <person name="Britton M."/>
            <person name="Reagan R."/>
            <person name="Chakraborty S."/>
            <person name="Walawage S.L."/>
            <person name="Vasquez-Gross H.A."/>
            <person name="Cardeno C."/>
            <person name="Famula R."/>
            <person name="Pratt K."/>
            <person name="Kuruganti S."/>
            <person name="Aradhya M.K."/>
            <person name="Leslie C.A."/>
            <person name="Dandekar A.M."/>
            <person name="Salzberg S.L."/>
            <person name="Wegrzyn J.L."/>
            <person name="Langley C.H."/>
            <person name="Neale D.B."/>
        </authorList>
    </citation>
    <scope>NUCLEOTIDE SEQUENCE</scope>
    <source>
        <tissue evidence="2">Leaves</tissue>
    </source>
</reference>
<comment type="caution">
    <text evidence="2">The sequence shown here is derived from an EMBL/GenBank/DDBJ whole genome shotgun (WGS) entry which is preliminary data.</text>
</comment>
<accession>A0A834D7R3</accession>
<keyword evidence="1" id="KW-1133">Transmembrane helix</keyword>
<name>A0A834D7R3_JUGRE</name>
<dbReference type="Gramene" id="Jr01_07520_p2">
    <property type="protein sequence ID" value="cds.Jr01_07520_p2"/>
    <property type="gene ID" value="Jr01_07520"/>
</dbReference>
<dbReference type="Proteomes" id="UP000619265">
    <property type="component" value="Unassembled WGS sequence"/>
</dbReference>
<gene>
    <name evidence="2" type="ORF">F2P56_000697</name>
</gene>
<evidence type="ECO:0000313" key="2">
    <source>
        <dbReference type="EMBL" id="KAF5479915.1"/>
    </source>
</evidence>
<evidence type="ECO:0000256" key="1">
    <source>
        <dbReference type="SAM" id="Phobius"/>
    </source>
</evidence>
<evidence type="ECO:0000313" key="3">
    <source>
        <dbReference type="Proteomes" id="UP000619265"/>
    </source>
</evidence>